<keyword evidence="4" id="KW-0540">Nuclease</keyword>
<dbReference type="Proteomes" id="UP000499080">
    <property type="component" value="Unassembled WGS sequence"/>
</dbReference>
<evidence type="ECO:0000256" key="4">
    <source>
        <dbReference type="ARBA" id="ARBA00022722"/>
    </source>
</evidence>
<gene>
    <name evidence="10" type="primary">K02A2.6_99</name>
    <name evidence="10" type="ORF">AVEN_212198_1</name>
</gene>
<evidence type="ECO:0000259" key="8">
    <source>
        <dbReference type="Pfam" id="PF17917"/>
    </source>
</evidence>
<dbReference type="GO" id="GO:0004519">
    <property type="term" value="F:endonuclease activity"/>
    <property type="evidence" value="ECO:0007669"/>
    <property type="project" value="UniProtKB-KW"/>
</dbReference>
<dbReference type="OrthoDB" id="775972at2759"/>
<accession>A0A4Y2I9X1</accession>
<dbReference type="GO" id="GO:0042575">
    <property type="term" value="C:DNA polymerase complex"/>
    <property type="evidence" value="ECO:0007669"/>
    <property type="project" value="UniProtKB-ARBA"/>
</dbReference>
<dbReference type="Pfam" id="PF17917">
    <property type="entry name" value="RT_RNaseH"/>
    <property type="match status" value="1"/>
</dbReference>
<keyword evidence="11" id="KW-1185">Reference proteome</keyword>
<dbReference type="FunFam" id="1.10.340.70:FF:000003">
    <property type="entry name" value="Protein CBG25708"/>
    <property type="match status" value="1"/>
</dbReference>
<evidence type="ECO:0000259" key="9">
    <source>
        <dbReference type="Pfam" id="PF17921"/>
    </source>
</evidence>
<proteinExistence type="predicted"/>
<dbReference type="InterPro" id="IPR012337">
    <property type="entry name" value="RNaseH-like_sf"/>
</dbReference>
<evidence type="ECO:0000256" key="5">
    <source>
        <dbReference type="ARBA" id="ARBA00022759"/>
    </source>
</evidence>
<dbReference type="InterPro" id="IPR041588">
    <property type="entry name" value="Integrase_H2C2"/>
</dbReference>
<sequence>MLYQIKDGSKLPIAYASRTLSETERGYAQMEKEALAIVWGCGKFHDYIVGLTVNIETDHKPLVPIFMHKALDGLSHRLQRMKLKMMRYSYQVQYIPGKDLVIADALSRSPIEGRKDEELSEEITAYIQMVIDTLLATDKRLSEIWQAQQEDDVCIQLINFVQKGWPDKNALPTHLSRYWKYKHSINIQDGLLKMNARLIIPESMRSEILKTIHEGHLGITKYRGRAKESIWWPGLATQIERMISSCDSCSEHQVYHKEPMIRSEFPERPWQRVGVDLLKLKGKWYVIVADYYSRFFEVALLENQKAQAVINHMKSIISRHSIPETEVIADLSSQQLSRQLENINYFQKNMVLVL</sequence>
<dbReference type="Pfam" id="PF17921">
    <property type="entry name" value="Integrase_H2C2"/>
    <property type="match status" value="1"/>
</dbReference>
<comment type="caution">
    <text evidence="10">The sequence shown here is derived from an EMBL/GenBank/DDBJ whole genome shotgun (WGS) entry which is preliminary data.</text>
</comment>
<reference evidence="10 11" key="1">
    <citation type="journal article" date="2019" name="Sci. Rep.">
        <title>Orb-weaving spider Araneus ventricosus genome elucidates the spidroin gene catalogue.</title>
        <authorList>
            <person name="Kono N."/>
            <person name="Nakamura H."/>
            <person name="Ohtoshi R."/>
            <person name="Moran D.A.P."/>
            <person name="Shinohara A."/>
            <person name="Yoshida Y."/>
            <person name="Fujiwara M."/>
            <person name="Mori M."/>
            <person name="Tomita M."/>
            <person name="Arakawa K."/>
        </authorList>
    </citation>
    <scope>NUCLEOTIDE SEQUENCE [LARGE SCALE GENOMIC DNA]</scope>
</reference>
<dbReference type="InterPro" id="IPR050951">
    <property type="entry name" value="Retrovirus_Pol_polyprotein"/>
</dbReference>
<evidence type="ECO:0000256" key="7">
    <source>
        <dbReference type="ARBA" id="ARBA00022918"/>
    </source>
</evidence>
<name>A0A4Y2I9X1_ARAVE</name>
<keyword evidence="3" id="KW-0548">Nucleotidyltransferase</keyword>
<dbReference type="InterPro" id="IPR041373">
    <property type="entry name" value="RT_RNaseH"/>
</dbReference>
<organism evidence="10 11">
    <name type="scientific">Araneus ventricosus</name>
    <name type="common">Orbweaver spider</name>
    <name type="synonym">Epeira ventricosa</name>
    <dbReference type="NCBI Taxonomy" id="182803"/>
    <lineage>
        <taxon>Eukaryota</taxon>
        <taxon>Metazoa</taxon>
        <taxon>Ecdysozoa</taxon>
        <taxon>Arthropoda</taxon>
        <taxon>Chelicerata</taxon>
        <taxon>Arachnida</taxon>
        <taxon>Araneae</taxon>
        <taxon>Araneomorphae</taxon>
        <taxon>Entelegynae</taxon>
        <taxon>Araneoidea</taxon>
        <taxon>Araneidae</taxon>
        <taxon>Araneus</taxon>
    </lineage>
</organism>
<dbReference type="CDD" id="cd09274">
    <property type="entry name" value="RNase_HI_RT_Ty3"/>
    <property type="match status" value="1"/>
</dbReference>
<dbReference type="InterPro" id="IPR036397">
    <property type="entry name" value="RNaseH_sf"/>
</dbReference>
<keyword evidence="7" id="KW-0695">RNA-directed DNA polymerase</keyword>
<dbReference type="AlphaFoldDB" id="A0A4Y2I9X1"/>
<evidence type="ECO:0000256" key="2">
    <source>
        <dbReference type="ARBA" id="ARBA00022679"/>
    </source>
</evidence>
<dbReference type="GO" id="GO:0003964">
    <property type="term" value="F:RNA-directed DNA polymerase activity"/>
    <property type="evidence" value="ECO:0007669"/>
    <property type="project" value="UniProtKB-KW"/>
</dbReference>
<dbReference type="GO" id="GO:0003676">
    <property type="term" value="F:nucleic acid binding"/>
    <property type="evidence" value="ECO:0007669"/>
    <property type="project" value="InterPro"/>
</dbReference>
<dbReference type="Gene3D" id="1.10.340.70">
    <property type="match status" value="1"/>
</dbReference>
<keyword evidence="5" id="KW-0255">Endonuclease</keyword>
<dbReference type="Gene3D" id="3.30.420.10">
    <property type="entry name" value="Ribonuclease H-like superfamily/Ribonuclease H"/>
    <property type="match status" value="1"/>
</dbReference>
<dbReference type="InterPro" id="IPR043502">
    <property type="entry name" value="DNA/RNA_pol_sf"/>
</dbReference>
<dbReference type="EMBL" id="BGPR01105810">
    <property type="protein sequence ID" value="GBM74300.1"/>
    <property type="molecule type" value="Genomic_DNA"/>
</dbReference>
<evidence type="ECO:0000256" key="1">
    <source>
        <dbReference type="ARBA" id="ARBA00012493"/>
    </source>
</evidence>
<dbReference type="EC" id="2.7.7.49" evidence="1"/>
<evidence type="ECO:0000256" key="6">
    <source>
        <dbReference type="ARBA" id="ARBA00022801"/>
    </source>
</evidence>
<evidence type="ECO:0000313" key="11">
    <source>
        <dbReference type="Proteomes" id="UP000499080"/>
    </source>
</evidence>
<evidence type="ECO:0000313" key="10">
    <source>
        <dbReference type="EMBL" id="GBM74300.1"/>
    </source>
</evidence>
<keyword evidence="6" id="KW-0378">Hydrolase</keyword>
<protein>
    <recommendedName>
        <fullName evidence="1">RNA-directed DNA polymerase</fullName>
        <ecNumber evidence="1">2.7.7.49</ecNumber>
    </recommendedName>
</protein>
<keyword evidence="2" id="KW-0808">Transferase</keyword>
<feature type="domain" description="Reverse transcriptase RNase H-like" evidence="8">
    <location>
        <begin position="1"/>
        <end position="88"/>
    </location>
</feature>
<dbReference type="PANTHER" id="PTHR37984">
    <property type="entry name" value="PROTEIN CBG26694"/>
    <property type="match status" value="1"/>
</dbReference>
<dbReference type="SUPFAM" id="SSF56672">
    <property type="entry name" value="DNA/RNA polymerases"/>
    <property type="match status" value="1"/>
</dbReference>
<dbReference type="SUPFAM" id="SSF53098">
    <property type="entry name" value="Ribonuclease H-like"/>
    <property type="match status" value="1"/>
</dbReference>
<evidence type="ECO:0000256" key="3">
    <source>
        <dbReference type="ARBA" id="ARBA00022695"/>
    </source>
</evidence>
<dbReference type="GO" id="GO:0016787">
    <property type="term" value="F:hydrolase activity"/>
    <property type="evidence" value="ECO:0007669"/>
    <property type="project" value="UniProtKB-KW"/>
</dbReference>
<feature type="domain" description="Integrase zinc-binding" evidence="9">
    <location>
        <begin position="200"/>
        <end position="252"/>
    </location>
</feature>
<dbReference type="PANTHER" id="PTHR37984:SF9">
    <property type="entry name" value="INTEGRASE CATALYTIC DOMAIN-CONTAINING PROTEIN"/>
    <property type="match status" value="1"/>
</dbReference>